<dbReference type="RefSeq" id="WP_154488217.1">
    <property type="nucleotide sequence ID" value="NZ_VULN01000009.1"/>
</dbReference>
<sequence length="89" mass="10914">MGRKNHRRKRRCDYNPLADDFAREFPNLVRKVEPYEGRCAYCGRPLRPGGWHWMRDEFGQLVRKCNDEYYCIRKCSRLAYRALERARRE</sequence>
<dbReference type="OrthoDB" id="1918745at2"/>
<dbReference type="Proteomes" id="UP000441455">
    <property type="component" value="Unassembled WGS sequence"/>
</dbReference>
<protein>
    <submittedName>
        <fullName evidence="1">Uncharacterized protein</fullName>
    </submittedName>
</protein>
<dbReference type="EMBL" id="VULN01000009">
    <property type="protein sequence ID" value="MSS82349.1"/>
    <property type="molecule type" value="Genomic_DNA"/>
</dbReference>
<dbReference type="AlphaFoldDB" id="A0A6N7VKW4"/>
<gene>
    <name evidence="1" type="ORF">FX155_07055</name>
</gene>
<name>A0A6N7VKW4_ACIFE</name>
<organism evidence="1 2">
    <name type="scientific">Acidaminococcus fermentans</name>
    <dbReference type="NCBI Taxonomy" id="905"/>
    <lineage>
        <taxon>Bacteria</taxon>
        <taxon>Bacillati</taxon>
        <taxon>Bacillota</taxon>
        <taxon>Negativicutes</taxon>
        <taxon>Acidaminococcales</taxon>
        <taxon>Acidaminococcaceae</taxon>
        <taxon>Acidaminococcus</taxon>
    </lineage>
</organism>
<comment type="caution">
    <text evidence="1">The sequence shown here is derived from an EMBL/GenBank/DDBJ whole genome shotgun (WGS) entry which is preliminary data.</text>
</comment>
<evidence type="ECO:0000313" key="1">
    <source>
        <dbReference type="EMBL" id="MSS82349.1"/>
    </source>
</evidence>
<reference evidence="1 2" key="1">
    <citation type="submission" date="2019-08" db="EMBL/GenBank/DDBJ databases">
        <title>In-depth cultivation of the pig gut microbiome towards novel bacterial diversity and tailored functional studies.</title>
        <authorList>
            <person name="Wylensek D."/>
            <person name="Hitch T.C.A."/>
            <person name="Clavel T."/>
        </authorList>
    </citation>
    <scope>NUCLEOTIDE SEQUENCE [LARGE SCALE GENOMIC DNA]</scope>
    <source>
        <strain evidence="1 2">WCA-389-WT-5B</strain>
    </source>
</reference>
<accession>A0A6N7VKW4</accession>
<proteinExistence type="predicted"/>
<evidence type="ECO:0000313" key="2">
    <source>
        <dbReference type="Proteomes" id="UP000441455"/>
    </source>
</evidence>